<dbReference type="EMBL" id="BGPR01015872">
    <property type="protein sequence ID" value="GBN70912.1"/>
    <property type="molecule type" value="Genomic_DNA"/>
</dbReference>
<keyword evidence="2" id="KW-0479">Metal-binding</keyword>
<keyword evidence="5" id="KW-0862">Zinc</keyword>
<dbReference type="InterPro" id="IPR036236">
    <property type="entry name" value="Znf_C2H2_sf"/>
</dbReference>
<dbReference type="SMART" id="SM00355">
    <property type="entry name" value="ZnF_C2H2"/>
    <property type="match status" value="5"/>
</dbReference>
<dbReference type="AlphaFoldDB" id="A0A4Y2R5D2"/>
<keyword evidence="4 7" id="KW-0863">Zinc-finger</keyword>
<feature type="domain" description="C2H2-type" evidence="8">
    <location>
        <begin position="550"/>
        <end position="573"/>
    </location>
</feature>
<reference evidence="9 10" key="1">
    <citation type="journal article" date="2019" name="Sci. Rep.">
        <title>Orb-weaving spider Araneus ventricosus genome elucidates the spidroin gene catalogue.</title>
        <authorList>
            <person name="Kono N."/>
            <person name="Nakamura H."/>
            <person name="Ohtoshi R."/>
            <person name="Moran D.A.P."/>
            <person name="Shinohara A."/>
            <person name="Yoshida Y."/>
            <person name="Fujiwara M."/>
            <person name="Mori M."/>
            <person name="Tomita M."/>
            <person name="Arakawa K."/>
        </authorList>
    </citation>
    <scope>NUCLEOTIDE SEQUENCE [LARGE SCALE GENOMIC DNA]</scope>
</reference>
<dbReference type="Proteomes" id="UP000499080">
    <property type="component" value="Unassembled WGS sequence"/>
</dbReference>
<name>A0A4Y2R5D2_ARAVE</name>
<dbReference type="GO" id="GO:0005634">
    <property type="term" value="C:nucleus"/>
    <property type="evidence" value="ECO:0007669"/>
    <property type="project" value="UniProtKB-SubCell"/>
</dbReference>
<keyword evidence="3" id="KW-0677">Repeat</keyword>
<evidence type="ECO:0000256" key="6">
    <source>
        <dbReference type="ARBA" id="ARBA00023242"/>
    </source>
</evidence>
<comment type="caution">
    <text evidence="9">The sequence shown here is derived from an EMBL/GenBank/DDBJ whole genome shotgun (WGS) entry which is preliminary data.</text>
</comment>
<dbReference type="PROSITE" id="PS50157">
    <property type="entry name" value="ZINC_FINGER_C2H2_2"/>
    <property type="match status" value="2"/>
</dbReference>
<dbReference type="OrthoDB" id="3069995at2759"/>
<feature type="domain" description="C2H2-type" evidence="8">
    <location>
        <begin position="382"/>
        <end position="405"/>
    </location>
</feature>
<gene>
    <name evidence="9" type="ORF">AVEN_212667_1</name>
</gene>
<evidence type="ECO:0000256" key="7">
    <source>
        <dbReference type="PROSITE-ProRule" id="PRU00042"/>
    </source>
</evidence>
<evidence type="ECO:0000256" key="4">
    <source>
        <dbReference type="ARBA" id="ARBA00022771"/>
    </source>
</evidence>
<accession>A0A4Y2R5D2</accession>
<proteinExistence type="predicted"/>
<dbReference type="GO" id="GO:0008270">
    <property type="term" value="F:zinc ion binding"/>
    <property type="evidence" value="ECO:0007669"/>
    <property type="project" value="UniProtKB-KW"/>
</dbReference>
<dbReference type="Gene3D" id="3.30.160.60">
    <property type="entry name" value="Classic Zinc Finger"/>
    <property type="match status" value="1"/>
</dbReference>
<evidence type="ECO:0000256" key="5">
    <source>
        <dbReference type="ARBA" id="ARBA00022833"/>
    </source>
</evidence>
<dbReference type="PROSITE" id="PS00028">
    <property type="entry name" value="ZINC_FINGER_C2H2_1"/>
    <property type="match status" value="3"/>
</dbReference>
<evidence type="ECO:0000259" key="8">
    <source>
        <dbReference type="PROSITE" id="PS50157"/>
    </source>
</evidence>
<keyword evidence="6" id="KW-0539">Nucleus</keyword>
<evidence type="ECO:0000313" key="10">
    <source>
        <dbReference type="Proteomes" id="UP000499080"/>
    </source>
</evidence>
<keyword evidence="10" id="KW-1185">Reference proteome</keyword>
<organism evidence="9 10">
    <name type="scientific">Araneus ventricosus</name>
    <name type="common">Orbweaver spider</name>
    <name type="synonym">Epeira ventricosa</name>
    <dbReference type="NCBI Taxonomy" id="182803"/>
    <lineage>
        <taxon>Eukaryota</taxon>
        <taxon>Metazoa</taxon>
        <taxon>Ecdysozoa</taxon>
        <taxon>Arthropoda</taxon>
        <taxon>Chelicerata</taxon>
        <taxon>Arachnida</taxon>
        <taxon>Araneae</taxon>
        <taxon>Araneomorphae</taxon>
        <taxon>Entelegynae</taxon>
        <taxon>Araneoidea</taxon>
        <taxon>Araneidae</taxon>
        <taxon>Araneus</taxon>
    </lineage>
</organism>
<sequence>MSSFTCDCSKDSSSNIAACSPICHRTGAQVAKRQQSQLLAASSSVDPSDVTEICGATNNGPPNVELDTTLTPSVTSSEASSLVTTCDSQPNFSLGECPLVVNDALIISVMLNEMVDITCADPSSQHFVQMDGQSQQIASQPLNEHTNDETCLFDEIEKFAGELIKSIFDEILEVKALDILSPAIMSIENSPIQFDLNSSCENDPADENCEIECGLQKIVHNLVDSYEVNDSTVPDFIVFSANVPTDEFNPISVLPQNAENVDSLEHDLSANISFLEIIDSETDDEVSNYTDVEKISPSLPNFSLEVDFKSSQITPIVKNEIEDLESHVTQDLDLSQQSSDLPDSDEIGIIQFVTKNKSSLTISSLLPHERVCRSTTSTVEVFSCDYCEKKFTSESTAQAHIFDLHIDMDLKMPSFQVQQSLTFVRNYPDPGCSSCSIGFLTLHLLSKHCLTVHSSDKFACAFCNFDFPSLNNFYTHRCCDTLPPRKPFKCEVCEEAFESSQSRASHECVLPKAPSASTSPDENHSAVLLPITVRPSDVADIYNPSELPHFPCMFCEESFTSADLLAQHIAQVHLSFDLLPYSRKCQPKKKSFSSCKNCKTMFASSTTRLAH</sequence>
<dbReference type="InterPro" id="IPR013087">
    <property type="entry name" value="Znf_C2H2_type"/>
</dbReference>
<evidence type="ECO:0000256" key="1">
    <source>
        <dbReference type="ARBA" id="ARBA00004123"/>
    </source>
</evidence>
<evidence type="ECO:0000256" key="2">
    <source>
        <dbReference type="ARBA" id="ARBA00022723"/>
    </source>
</evidence>
<dbReference type="SUPFAM" id="SSF57667">
    <property type="entry name" value="beta-beta-alpha zinc fingers"/>
    <property type="match status" value="1"/>
</dbReference>
<evidence type="ECO:0000313" key="9">
    <source>
        <dbReference type="EMBL" id="GBN70912.1"/>
    </source>
</evidence>
<comment type="subcellular location">
    <subcellularLocation>
        <location evidence="1">Nucleus</location>
    </subcellularLocation>
</comment>
<evidence type="ECO:0000256" key="3">
    <source>
        <dbReference type="ARBA" id="ARBA00022737"/>
    </source>
</evidence>
<dbReference type="InterPro" id="IPR050888">
    <property type="entry name" value="ZnF_C2H2-type_TF"/>
</dbReference>
<protein>
    <recommendedName>
        <fullName evidence="8">C2H2-type domain-containing protein</fullName>
    </recommendedName>
</protein>
<dbReference type="PANTHER" id="PTHR24406">
    <property type="entry name" value="TRANSCRIPTIONAL REPRESSOR CTCFL-RELATED"/>
    <property type="match status" value="1"/>
</dbReference>